<dbReference type="SUPFAM" id="SSF48371">
    <property type="entry name" value="ARM repeat"/>
    <property type="match status" value="1"/>
</dbReference>
<dbReference type="EMBL" id="BLZH01000004">
    <property type="protein sequence ID" value="GFP55119.1"/>
    <property type="molecule type" value="Genomic_DNA"/>
</dbReference>
<dbReference type="Pfam" id="PF02852">
    <property type="entry name" value="Pyr_redox_dim"/>
    <property type="match status" value="1"/>
</dbReference>
<dbReference type="PROSITE" id="PS00076">
    <property type="entry name" value="PYRIDINE_REDOX_1"/>
    <property type="match status" value="1"/>
</dbReference>
<comment type="cofactor">
    <cofactor evidence="9">
        <name>FAD</name>
        <dbReference type="ChEBI" id="CHEBI:57692"/>
    </cofactor>
    <text evidence="9">Binds 1 FAD per subunit.</text>
</comment>
<feature type="compositionally biased region" description="Basic residues" evidence="10">
    <location>
        <begin position="44"/>
        <end position="60"/>
    </location>
</feature>
<comment type="similarity">
    <text evidence="1 9">Belongs to the class-I pyridine nucleotide-disulfide oxidoreductase family.</text>
</comment>
<evidence type="ECO:0000256" key="6">
    <source>
        <dbReference type="ARBA" id="ARBA00023027"/>
    </source>
</evidence>
<dbReference type="GO" id="GO:0006103">
    <property type="term" value="P:2-oxoglutarate metabolic process"/>
    <property type="evidence" value="ECO:0007669"/>
    <property type="project" value="TreeGrafter"/>
</dbReference>
<keyword evidence="6 9" id="KW-0520">NAD</keyword>
<dbReference type="GO" id="GO:0045252">
    <property type="term" value="C:oxoglutarate dehydrogenase complex"/>
    <property type="evidence" value="ECO:0007669"/>
    <property type="project" value="TreeGrafter"/>
</dbReference>
<keyword evidence="5 9" id="KW-0560">Oxidoreductase</keyword>
<dbReference type="PRINTS" id="PR00411">
    <property type="entry name" value="PNDRDTASEI"/>
</dbReference>
<dbReference type="EC" id="1.8.1.4" evidence="2 9"/>
<gene>
    <name evidence="12" type="ORF">TASIC1_0004074400</name>
</gene>
<feature type="compositionally biased region" description="Basic and acidic residues" evidence="10">
    <location>
        <begin position="176"/>
        <end position="185"/>
    </location>
</feature>
<evidence type="ECO:0000256" key="4">
    <source>
        <dbReference type="ARBA" id="ARBA00022827"/>
    </source>
</evidence>
<evidence type="ECO:0000256" key="8">
    <source>
        <dbReference type="ARBA" id="ARBA00023284"/>
    </source>
</evidence>
<feature type="compositionally biased region" description="Acidic residues" evidence="10">
    <location>
        <begin position="107"/>
        <end position="163"/>
    </location>
</feature>
<evidence type="ECO:0000256" key="10">
    <source>
        <dbReference type="SAM" id="MobiDB-lite"/>
    </source>
</evidence>
<dbReference type="FunFam" id="3.50.50.60:FF:000025">
    <property type="entry name" value="Dihydrolipoyl dehydrogenase"/>
    <property type="match status" value="1"/>
</dbReference>
<evidence type="ECO:0000256" key="7">
    <source>
        <dbReference type="ARBA" id="ARBA00023157"/>
    </source>
</evidence>
<dbReference type="GO" id="GO:0050660">
    <property type="term" value="F:flavin adenine dinucleotide binding"/>
    <property type="evidence" value="ECO:0007669"/>
    <property type="project" value="InterPro"/>
</dbReference>
<dbReference type="Pfam" id="PF02854">
    <property type="entry name" value="MIF4G"/>
    <property type="match status" value="1"/>
</dbReference>
<dbReference type="Gene3D" id="3.30.390.30">
    <property type="match status" value="1"/>
</dbReference>
<evidence type="ECO:0000256" key="1">
    <source>
        <dbReference type="ARBA" id="ARBA00007532"/>
    </source>
</evidence>
<feature type="compositionally biased region" description="Basic and acidic residues" evidence="10">
    <location>
        <begin position="224"/>
        <end position="244"/>
    </location>
</feature>
<keyword evidence="8 9" id="KW-0676">Redox-active center</keyword>
<keyword evidence="3 9" id="KW-0285">Flavoprotein</keyword>
<dbReference type="PRINTS" id="PR00368">
    <property type="entry name" value="FADPNR"/>
</dbReference>
<evidence type="ECO:0000259" key="11">
    <source>
        <dbReference type="PROSITE" id="PS51366"/>
    </source>
</evidence>
<sequence length="1421" mass="156087">MPSTDVAELQKKLFKRMGLSVPEDKQKAPRRPFKQTKGNFSQVSRRKAERAQKRTQHHPRQALPARKQANGINSTRPERNSQRPKGPPAKSLPSDDSQSDSNGSEVPADEEEDDFPREFDDGESEGSEIEDGDDFGLEDESESESDAEGDADSDADSDAESDEVQSSSKYEGISSRVREQLAQDDKEIEELEKKLRIKKGSSSLPKSFRDDGLDEILGDVGAESETKEADDSLKRKRQYDDWLASKRRKAEGASAAQGDSDILDGSEDGDEFGFSDDESDNHDREEGSSNHKQAKVKENPYVAPTTGAVVAKYVPPSLRKAANSDSEIKMRLQKQIQGLVNRLTEANILQIVKSIEDLYQNNARGDITEILTSTLLAQMYKSSSVPDQFLVLTGGFSAAVYKVIGSSFGSHLTQQVVVSFQGSYKSIKQEGVDLSEIPKEASNILGYLTQLYLFEVVSCKIIFDYMERLLAELNELNVELLLRICRMAGRLLRRDDPNALKHVTSILNKAVGEIGPSNLSVRTKFMVETINDLGKSKPKARGLDSGIVSDHVLRIRKKLGELKSQSRRLDGLAPMGLSLQDIEKADTRGKWWLVGASVPAKETYQDLEKESTSAPQKNGRDLTDDEDMDIVLPDYSKKARGQGFHTSAQIAIFTALMSATDYEHGYRQYASLKLRKDDQNEIARVLVQCVGSEANYNEYYALVGKQACINNKIRFAFQDRLWRIFRSLGELMFGEEAEEEETADSEKMKDERRLGHVARFYATLISNGALNINILKPLHLSRLNSWTLMFIEQLIVSLLQACRGSNEDKESARVAKVFGAVADMPSLAAGLEWFLRKKLRKSKLLTPKEAKRLERAQADALLFDLQTVYNPLHQFIISLPVTAAQHAREPPDTPKCHPHAAEQAIGVSAQLPSSSRHLPLWKISRAANPYLFLSRSPVAAPVLSRWVRGFASASEEKDLIIIGGGVAGYVAAIKAGQEGMKVACIEKRGTLGGTCLNVGCIPSKSLLNNSHLYHQILHDSKNRGIEVGEVKLNLQNFMKAKETAVTGLTKGVEFLLKKNGAEYIKGTGSFINEHEIKVNLNDGGESVLRGKNILIATGSEATPFPGLTVDEKRVVTSTGAIALEKVPETMTVIGGGIIGLEMASVWSRLGAKVTVVEFLGQIGGPGMDTEISKATQKILKKQGIEFKLNTKVVSGDTTGELVKLEIDAAKGGKPESIDSEVVLVAIGRRPYTQGLGLENIGLELDERGRVIIDSEYRTKIPHIRCIGDVTFGPMLAHKAEEEAVAVVEYMAKGHGHVNYGCIPSVMYTHPEVAWVGQSEQDLKSQNIPYKIGTFPFSANSRAKTNLDSEGLVKILADPETDRLLGAHIVGPGAGEMIAEATLALEYGASSEDIARTCHAHPTLSEAFKEAAMATYAKAVHF</sequence>
<dbReference type="InterPro" id="IPR003890">
    <property type="entry name" value="MIF4G-like_typ-3"/>
</dbReference>
<accession>A0A6V8QS22</accession>
<dbReference type="PROSITE" id="PS51366">
    <property type="entry name" value="MI"/>
    <property type="match status" value="1"/>
</dbReference>
<dbReference type="InterPro" id="IPR003891">
    <property type="entry name" value="Initiation_fac_eIF4g_MI"/>
</dbReference>
<keyword evidence="4 9" id="KW-0274">FAD</keyword>
<evidence type="ECO:0000256" key="5">
    <source>
        <dbReference type="ARBA" id="ARBA00023002"/>
    </source>
</evidence>
<evidence type="ECO:0000313" key="12">
    <source>
        <dbReference type="EMBL" id="GFP55119.1"/>
    </source>
</evidence>
<dbReference type="GO" id="GO:0004148">
    <property type="term" value="F:dihydrolipoyl dehydrogenase (NADH) activity"/>
    <property type="evidence" value="ECO:0007669"/>
    <property type="project" value="UniProtKB-EC"/>
</dbReference>
<comment type="catalytic activity">
    <reaction evidence="9">
        <text>N(6)-[(R)-dihydrolipoyl]-L-lysyl-[protein] + NAD(+) = N(6)-[(R)-lipoyl]-L-lysyl-[protein] + NADH + H(+)</text>
        <dbReference type="Rhea" id="RHEA:15045"/>
        <dbReference type="Rhea" id="RHEA-COMP:10474"/>
        <dbReference type="Rhea" id="RHEA-COMP:10475"/>
        <dbReference type="ChEBI" id="CHEBI:15378"/>
        <dbReference type="ChEBI" id="CHEBI:57540"/>
        <dbReference type="ChEBI" id="CHEBI:57945"/>
        <dbReference type="ChEBI" id="CHEBI:83099"/>
        <dbReference type="ChEBI" id="CHEBI:83100"/>
        <dbReference type="EC" id="1.8.1.4"/>
    </reaction>
</comment>
<comment type="caution">
    <text evidence="12">The sequence shown here is derived from an EMBL/GenBank/DDBJ whole genome shotgun (WGS) entry which is preliminary data.</text>
</comment>
<feature type="compositionally biased region" description="Acidic residues" evidence="10">
    <location>
        <begin position="261"/>
        <end position="280"/>
    </location>
</feature>
<dbReference type="Gene3D" id="3.50.50.60">
    <property type="entry name" value="FAD/NAD(P)-binding domain"/>
    <property type="match status" value="2"/>
</dbReference>
<dbReference type="InterPro" id="IPR050151">
    <property type="entry name" value="Class-I_Pyr_Nuc-Dis_Oxidored"/>
</dbReference>
<protein>
    <recommendedName>
        <fullName evidence="2 9">Dihydrolipoyl dehydrogenase</fullName>
        <ecNumber evidence="2 9">1.8.1.4</ecNumber>
    </recommendedName>
</protein>
<evidence type="ECO:0000256" key="9">
    <source>
        <dbReference type="RuleBase" id="RU003692"/>
    </source>
</evidence>
<dbReference type="GO" id="GO:0003723">
    <property type="term" value="F:RNA binding"/>
    <property type="evidence" value="ECO:0007669"/>
    <property type="project" value="InterPro"/>
</dbReference>
<dbReference type="OrthoDB" id="361797at2759"/>
<dbReference type="InterPro" id="IPR036188">
    <property type="entry name" value="FAD/NAD-bd_sf"/>
</dbReference>
<dbReference type="InterPro" id="IPR016156">
    <property type="entry name" value="FAD/NAD-linked_Rdtase_dimer_sf"/>
</dbReference>
<evidence type="ECO:0000256" key="3">
    <source>
        <dbReference type="ARBA" id="ARBA00022630"/>
    </source>
</evidence>
<dbReference type="Proteomes" id="UP000517252">
    <property type="component" value="Unassembled WGS sequence"/>
</dbReference>
<dbReference type="InterPro" id="IPR016024">
    <property type="entry name" value="ARM-type_fold"/>
</dbReference>
<dbReference type="FunFam" id="3.30.390.30:FF:000001">
    <property type="entry name" value="Dihydrolipoyl dehydrogenase"/>
    <property type="match status" value="1"/>
</dbReference>
<feature type="compositionally biased region" description="Polar residues" evidence="10">
    <location>
        <begin position="94"/>
        <end position="104"/>
    </location>
</feature>
<dbReference type="InterPro" id="IPR004099">
    <property type="entry name" value="Pyr_nucl-diS_OxRdtase_dimer"/>
</dbReference>
<dbReference type="InterPro" id="IPR006258">
    <property type="entry name" value="Lipoamide_DH"/>
</dbReference>
<dbReference type="SUPFAM" id="SSF55424">
    <property type="entry name" value="FAD/NAD-linked reductases, dimerisation (C-terminal) domain"/>
    <property type="match status" value="1"/>
</dbReference>
<keyword evidence="7" id="KW-1015">Disulfide bond</keyword>
<dbReference type="Pfam" id="PF07992">
    <property type="entry name" value="Pyr_redox_2"/>
    <property type="match status" value="1"/>
</dbReference>
<reference evidence="12 13" key="1">
    <citation type="submission" date="2020-07" db="EMBL/GenBank/DDBJ databases">
        <title>Trichoderma asperellum IC-1 whole genome shotgun sequence.</title>
        <authorList>
            <person name="Kanamasa S."/>
            <person name="Takahashi H."/>
        </authorList>
    </citation>
    <scope>NUCLEOTIDE SEQUENCE [LARGE SCALE GENOMIC DNA]</scope>
    <source>
        <strain evidence="12 13">IC-1</strain>
    </source>
</reference>
<dbReference type="Gene3D" id="1.25.40.180">
    <property type="match status" value="1"/>
</dbReference>
<comment type="miscellaneous">
    <text evidence="9">The active site is a redox-active disulfide bond.</text>
</comment>
<dbReference type="GO" id="GO:0005759">
    <property type="term" value="C:mitochondrial matrix"/>
    <property type="evidence" value="ECO:0007669"/>
    <property type="project" value="UniProtKB-ARBA"/>
</dbReference>
<dbReference type="InterPro" id="IPR012999">
    <property type="entry name" value="Pyr_OxRdtase_I_AS"/>
</dbReference>
<dbReference type="GO" id="GO:0045254">
    <property type="term" value="C:pyruvate dehydrogenase complex"/>
    <property type="evidence" value="ECO:0007669"/>
    <property type="project" value="UniProtKB-ARBA"/>
</dbReference>
<dbReference type="SUPFAM" id="SSF51905">
    <property type="entry name" value="FAD/NAD(P)-binding domain"/>
    <property type="match status" value="1"/>
</dbReference>
<name>A0A6V8QS22_TRIAP</name>
<organism evidence="12 13">
    <name type="scientific">Trichoderma asperellum</name>
    <name type="common">Filamentous fungus</name>
    <dbReference type="NCBI Taxonomy" id="101201"/>
    <lineage>
        <taxon>Eukaryota</taxon>
        <taxon>Fungi</taxon>
        <taxon>Dikarya</taxon>
        <taxon>Ascomycota</taxon>
        <taxon>Pezizomycotina</taxon>
        <taxon>Sordariomycetes</taxon>
        <taxon>Hypocreomycetidae</taxon>
        <taxon>Hypocreales</taxon>
        <taxon>Hypocreaceae</taxon>
        <taxon>Trichoderma</taxon>
    </lineage>
</organism>
<dbReference type="NCBIfam" id="TIGR01350">
    <property type="entry name" value="lipoamide_DH"/>
    <property type="match status" value="1"/>
</dbReference>
<evidence type="ECO:0000256" key="2">
    <source>
        <dbReference type="ARBA" id="ARBA00012608"/>
    </source>
</evidence>
<feature type="domain" description="MI" evidence="11">
    <location>
        <begin position="647"/>
        <end position="780"/>
    </location>
</feature>
<dbReference type="InterPro" id="IPR023753">
    <property type="entry name" value="FAD/NAD-binding_dom"/>
</dbReference>
<dbReference type="Pfam" id="PF02847">
    <property type="entry name" value="MA3"/>
    <property type="match status" value="1"/>
</dbReference>
<evidence type="ECO:0000313" key="13">
    <source>
        <dbReference type="Proteomes" id="UP000517252"/>
    </source>
</evidence>
<dbReference type="GO" id="GO:0045333">
    <property type="term" value="P:cellular respiration"/>
    <property type="evidence" value="ECO:0007669"/>
    <property type="project" value="UniProtKB-ARBA"/>
</dbReference>
<feature type="region of interest" description="Disordered" evidence="10">
    <location>
        <begin position="604"/>
        <end position="625"/>
    </location>
</feature>
<dbReference type="PANTHER" id="PTHR22912:SF151">
    <property type="entry name" value="DIHYDROLIPOYL DEHYDROGENASE, MITOCHONDRIAL"/>
    <property type="match status" value="1"/>
</dbReference>
<dbReference type="PANTHER" id="PTHR22912">
    <property type="entry name" value="DISULFIDE OXIDOREDUCTASE"/>
    <property type="match status" value="1"/>
</dbReference>
<dbReference type="SMART" id="SM00543">
    <property type="entry name" value="MIF4G"/>
    <property type="match status" value="1"/>
</dbReference>
<proteinExistence type="inferred from homology"/>
<feature type="region of interest" description="Disordered" evidence="10">
    <location>
        <begin position="14"/>
        <end position="299"/>
    </location>
</feature>